<evidence type="ECO:0000313" key="2">
    <source>
        <dbReference type="Proteomes" id="UP000283650"/>
    </source>
</evidence>
<dbReference type="InterPro" id="IPR009091">
    <property type="entry name" value="RCC1/BLIP-II"/>
</dbReference>
<reference evidence="1 2" key="1">
    <citation type="submission" date="2016-10" db="EMBL/GenBank/DDBJ databases">
        <title>Comparative genome analysis of multiple Pseudomonas spp. focuses on biocontrol and plant growth promoting traits.</title>
        <authorList>
            <person name="Tao X.-Y."/>
            <person name="Taylor C.G."/>
        </authorList>
    </citation>
    <scope>NUCLEOTIDE SEQUENCE [LARGE SCALE GENOMIC DNA]</scope>
    <source>
        <strain evidence="1 2">2F9</strain>
    </source>
</reference>
<comment type="caution">
    <text evidence="1">The sequence shown here is derived from an EMBL/GenBank/DDBJ whole genome shotgun (WGS) entry which is preliminary data.</text>
</comment>
<dbReference type="Gene3D" id="2.130.10.30">
    <property type="entry name" value="Regulator of chromosome condensation 1/beta-lactamase-inhibitor protein II"/>
    <property type="match status" value="2"/>
</dbReference>
<dbReference type="Proteomes" id="UP000283650">
    <property type="component" value="Unassembled WGS sequence"/>
</dbReference>
<gene>
    <name evidence="1" type="ORF">BK672_03420</name>
</gene>
<dbReference type="PANTHER" id="PTHR45982">
    <property type="entry name" value="REGULATOR OF CHROMOSOME CONDENSATION"/>
    <property type="match status" value="1"/>
</dbReference>
<dbReference type="SUPFAM" id="SSF50985">
    <property type="entry name" value="RCC1/BLIP-II"/>
    <property type="match status" value="2"/>
</dbReference>
<proteinExistence type="predicted"/>
<dbReference type="InterPro" id="IPR051553">
    <property type="entry name" value="Ran_GTPase-activating"/>
</dbReference>
<dbReference type="PANTHER" id="PTHR45982:SF1">
    <property type="entry name" value="REGULATOR OF CHROMOSOME CONDENSATION"/>
    <property type="match status" value="1"/>
</dbReference>
<evidence type="ECO:0000313" key="1">
    <source>
        <dbReference type="EMBL" id="RON97356.1"/>
    </source>
</evidence>
<protein>
    <submittedName>
        <fullName evidence="1">Uncharacterized protein</fullName>
    </submittedName>
</protein>
<name>A0A423NGG9_PSEFL</name>
<sequence length="1348" mass="144515">MLLKLKKKIATLALPEPDITGRTLPILPSGEWGINRAAAQGVYPDEGLQVYLSPWTTKSKGDLVVLRKGSVEVDRYTIRDQSESDQRATLFVAPRHLASGSHEIDYWVKRLGLDPAETYTPPLKIFVKLEIPGGQDTEEGPGHSNLYMFIPPEFVSGGVDSDNIPVDPDDEGNPDAPKAGVPIVIRNASGSGEPYPEIAVGDQPQISWGGIFIWGDPVTAEQISDPVKNPITIYVKRAIIEKAGDTDAVGLAVSFRVRDIVHNYSEDWCKETRIRVSLNTNRLVAPIVKDALNNVLDLDRLGEKNVVVQVWATSSEFKHQDWIVVKVSGTSADGEAVTFTAPRQEVDNLPHTYEFEFENADLRRLVATQVIFSYEVEREGIADPLQSKGQFVQVNGEATRLDAPVAEDENQGAIDPDLARTRILIRSDSLFNYGDAFELVWFGKRPDGSAYIPEFERYTPSREEIDDPIGFFLTVEGLHLKTIEGGTLVLSYVHLSVDGSDEIVRRVSRPAASLSVGEPKFELVKPIVLGENNGSLEPADLPNGVGRLTVPNPIVTPTKRGDKVAFDWDGAKTGKTGDIIDITVLNENMDVSFRLSQTFVAEHIEPNRGSMITAKYKIWRKETDTFSYSNPLVFSVGESRQLLDPARVVQALDDILDPANVPDGATVEIPANDPENAGDHFYMTWASSDGVVNYTDDKAVSGNNKGKPIEFTVDLSVVQASLNKKVTVDYRVELFNGGEADGKPYEFDVQAQEFRLPVATFREATGSQKDQLNPDDVYPNGATVVIPATARLKTDDEVTVTVVGKTTTPYPHTVLAAEADKELSVIKVAHTVISANLDDSISLRYEVKRKAGGTDGPSVPTVYDVRRVIGSGTLKIMGARYNRSTYRASSATRVLSAFNATTGQPLQAQWKYASDTEWMTAATWRDTSPQLPLQVRTADDLVTLNSANIIGNGIDTTVTGFAAFVAHRDVGDVAGWGNAAYGANIPPTIITMDDIVEVSCTRSAYAARRANSAVVAWGTAAEGGSMTGMDPLGFVEVVGNATAFTGLKTTGQVFAWGTPADGGSVPEDISALTDIVRVVAAGQAFAAKRSAGNVVAWGLAANGGVVPGDIAGLTDIDNLIGSFGAFAAHRGNGRIVGWGDAIYGGAVPAEIASLTDIIELSCANAQAFTARRATGQVVAWGTAAYGGTIDALIGGLTDIVEVSSTWRAFAARRGNGHVVAWGTPAEGGLVPAEIAALDDIVQVCGSSMAFAALRKNGTVVAWGDATVGGDTSTVVTELTQVQALYDNTHGFTALTADGRVVTWGHADGGGDSSAVQERLRGKVSYHATPISRGRALLASRWAELNTGR</sequence>
<organism evidence="1 2">
    <name type="scientific">Pseudomonas fluorescens</name>
    <dbReference type="NCBI Taxonomy" id="294"/>
    <lineage>
        <taxon>Bacteria</taxon>
        <taxon>Pseudomonadati</taxon>
        <taxon>Pseudomonadota</taxon>
        <taxon>Gammaproteobacteria</taxon>
        <taxon>Pseudomonadales</taxon>
        <taxon>Pseudomonadaceae</taxon>
        <taxon>Pseudomonas</taxon>
    </lineage>
</organism>
<dbReference type="EMBL" id="MOBY01000002">
    <property type="protein sequence ID" value="RON97356.1"/>
    <property type="molecule type" value="Genomic_DNA"/>
</dbReference>
<accession>A0A423NGG9</accession>
<dbReference type="RefSeq" id="WP_123374830.1">
    <property type="nucleotide sequence ID" value="NZ_MOBY01000002.1"/>
</dbReference>